<organism evidence="2 3">
    <name type="scientific">Knipowitschia caucasica</name>
    <name type="common">Caucasian dwarf goby</name>
    <name type="synonym">Pomatoschistus caucasicus</name>
    <dbReference type="NCBI Taxonomy" id="637954"/>
    <lineage>
        <taxon>Eukaryota</taxon>
        <taxon>Metazoa</taxon>
        <taxon>Chordata</taxon>
        <taxon>Craniata</taxon>
        <taxon>Vertebrata</taxon>
        <taxon>Euteleostomi</taxon>
        <taxon>Actinopterygii</taxon>
        <taxon>Neopterygii</taxon>
        <taxon>Teleostei</taxon>
        <taxon>Neoteleostei</taxon>
        <taxon>Acanthomorphata</taxon>
        <taxon>Gobiaria</taxon>
        <taxon>Gobiiformes</taxon>
        <taxon>Gobioidei</taxon>
        <taxon>Gobiidae</taxon>
        <taxon>Gobiinae</taxon>
        <taxon>Knipowitschia</taxon>
    </lineage>
</organism>
<dbReference type="Proteomes" id="UP001497482">
    <property type="component" value="Chromosome 11"/>
</dbReference>
<name>A0AAV2JC01_KNICA</name>
<evidence type="ECO:0000256" key="1">
    <source>
        <dbReference type="SAM" id="MobiDB-lite"/>
    </source>
</evidence>
<accession>A0AAV2JC01</accession>
<gene>
    <name evidence="2" type="ORF">KC01_LOCUS4872</name>
</gene>
<sequence length="75" mass="8265">MRSGDESQAIPNPAQSKENKTAADLWGKLEQIIRLALGFFHHLCTSLPPSTSWSHLPGFASIYHSPTHLRLLSGL</sequence>
<evidence type="ECO:0000313" key="3">
    <source>
        <dbReference type="Proteomes" id="UP001497482"/>
    </source>
</evidence>
<proteinExistence type="predicted"/>
<feature type="region of interest" description="Disordered" evidence="1">
    <location>
        <begin position="1"/>
        <end position="21"/>
    </location>
</feature>
<dbReference type="EMBL" id="OZ035833">
    <property type="protein sequence ID" value="CAL1572874.1"/>
    <property type="molecule type" value="Genomic_DNA"/>
</dbReference>
<reference evidence="2 3" key="1">
    <citation type="submission" date="2024-04" db="EMBL/GenBank/DDBJ databases">
        <authorList>
            <person name="Waldvogel A.-M."/>
            <person name="Schoenle A."/>
        </authorList>
    </citation>
    <scope>NUCLEOTIDE SEQUENCE [LARGE SCALE GENOMIC DNA]</scope>
</reference>
<protein>
    <submittedName>
        <fullName evidence="2">Uncharacterized protein</fullName>
    </submittedName>
</protein>
<evidence type="ECO:0000313" key="2">
    <source>
        <dbReference type="EMBL" id="CAL1572874.1"/>
    </source>
</evidence>
<dbReference type="AlphaFoldDB" id="A0AAV2JC01"/>
<keyword evidence="3" id="KW-1185">Reference proteome</keyword>